<comment type="similarity">
    <text evidence="3">Belongs to the BBS5 family.</text>
</comment>
<reference evidence="10 11" key="1">
    <citation type="submission" date="2017-12" db="EMBL/GenBank/DDBJ databases">
        <title>Sequencing, de novo assembly and annotation of complete genome of a new Thraustochytrid species, strain FCC1311.</title>
        <authorList>
            <person name="Sedici K."/>
            <person name="Godart F."/>
            <person name="Aiese Cigliano R."/>
            <person name="Sanseverino W."/>
            <person name="Barakat M."/>
            <person name="Ortet P."/>
            <person name="Marechal E."/>
            <person name="Cagnac O."/>
            <person name="Amato A."/>
        </authorList>
    </citation>
    <scope>NUCLEOTIDE SEQUENCE [LARGE SCALE GENOMIC DNA]</scope>
</reference>
<evidence type="ECO:0000256" key="8">
    <source>
        <dbReference type="SAM" id="MobiDB-lite"/>
    </source>
</evidence>
<keyword evidence="6" id="KW-0206">Cytoskeleton</keyword>
<gene>
    <name evidence="10" type="ORF">FCC1311_007832</name>
</gene>
<accession>A0A2R5GA51</accession>
<proteinExistence type="inferred from homology"/>
<dbReference type="GO" id="GO:0060271">
    <property type="term" value="P:cilium assembly"/>
    <property type="evidence" value="ECO:0007669"/>
    <property type="project" value="TreeGrafter"/>
</dbReference>
<dbReference type="AlphaFoldDB" id="A0A2R5GA51"/>
<keyword evidence="7" id="KW-0966">Cell projection</keyword>
<keyword evidence="5" id="KW-0969">Cilium</keyword>
<dbReference type="OrthoDB" id="10261999at2759"/>
<keyword evidence="4" id="KW-0963">Cytoplasm</keyword>
<dbReference type="InterPro" id="IPR006606">
    <property type="entry name" value="BBL5"/>
</dbReference>
<dbReference type="PANTHER" id="PTHR21351">
    <property type="entry name" value="BARDET-BIEDL SYNDROME PROTEIN 5"/>
    <property type="match status" value="1"/>
</dbReference>
<dbReference type="PANTHER" id="PTHR21351:SF0">
    <property type="entry name" value="BARDET-BIEDL SYNDROME 5 PROTEIN"/>
    <property type="match status" value="1"/>
</dbReference>
<evidence type="ECO:0000256" key="3">
    <source>
        <dbReference type="ARBA" id="ARBA00005822"/>
    </source>
</evidence>
<dbReference type="EMBL" id="BEYU01000006">
    <property type="protein sequence ID" value="GBG24564.1"/>
    <property type="molecule type" value="Genomic_DNA"/>
</dbReference>
<keyword evidence="11" id="KW-1185">Reference proteome</keyword>
<dbReference type="Pfam" id="PF07289">
    <property type="entry name" value="BBL5"/>
    <property type="match status" value="1"/>
</dbReference>
<dbReference type="InterPro" id="IPR014003">
    <property type="entry name" value="BBS5_PH"/>
</dbReference>
<evidence type="ECO:0000313" key="11">
    <source>
        <dbReference type="Proteomes" id="UP000241890"/>
    </source>
</evidence>
<dbReference type="GO" id="GO:0034464">
    <property type="term" value="C:BBSome"/>
    <property type="evidence" value="ECO:0007669"/>
    <property type="project" value="InterPro"/>
</dbReference>
<dbReference type="InParanoid" id="A0A2R5GA51"/>
<comment type="subcellular location">
    <subcellularLocation>
        <location evidence="1">Cell projection</location>
        <location evidence="1">Cilium</location>
    </subcellularLocation>
    <subcellularLocation>
        <location evidence="2">Cytoplasm</location>
        <location evidence="2">Cytoskeleton</location>
    </subcellularLocation>
</comment>
<protein>
    <submittedName>
        <fullName evidence="10">Bardet-Biedl syndrome 5 protein-like</fullName>
    </submittedName>
</protein>
<organism evidence="10 11">
    <name type="scientific">Hondaea fermentalgiana</name>
    <dbReference type="NCBI Taxonomy" id="2315210"/>
    <lineage>
        <taxon>Eukaryota</taxon>
        <taxon>Sar</taxon>
        <taxon>Stramenopiles</taxon>
        <taxon>Bigyra</taxon>
        <taxon>Labyrinthulomycetes</taxon>
        <taxon>Thraustochytrida</taxon>
        <taxon>Thraustochytriidae</taxon>
        <taxon>Hondaea</taxon>
    </lineage>
</organism>
<dbReference type="GO" id="GO:0036064">
    <property type="term" value="C:ciliary basal body"/>
    <property type="evidence" value="ECO:0007669"/>
    <property type="project" value="TreeGrafter"/>
</dbReference>
<evidence type="ECO:0000256" key="1">
    <source>
        <dbReference type="ARBA" id="ARBA00004138"/>
    </source>
</evidence>
<dbReference type="Proteomes" id="UP000241890">
    <property type="component" value="Unassembled WGS sequence"/>
</dbReference>
<comment type="caution">
    <text evidence="10">The sequence shown here is derived from an EMBL/GenBank/DDBJ whole genome shotgun (WGS) entry which is preliminary data.</text>
</comment>
<evidence type="ECO:0000256" key="6">
    <source>
        <dbReference type="ARBA" id="ARBA00023212"/>
    </source>
</evidence>
<dbReference type="GO" id="GO:0032266">
    <property type="term" value="F:phosphatidylinositol-3-phosphate binding"/>
    <property type="evidence" value="ECO:0007669"/>
    <property type="project" value="TreeGrafter"/>
</dbReference>
<sequence length="311" mass="34260">MGIEFEENCLWQDRELKFDAPRRLFELRKGERVLDSINSVEDTKGNNGMRGSLVVTNLRLQWLSHKSKRTNLSAIVKDKSLRILPGEEIYQTLAGVWNLSSEQGSLGTFVVTNIRIVWFADLANNFNVSIPYIQISKVAINDSRFGDALVVGTASSGGGYTLGFRIDPRERLARTAETITNLHTIFFKSPDFGVRVTVESAPQNPFNTVEKAAEEDLSIEENVDDFIPASFSAAPRGPEAYLAGGPEDTHDDAMDDEGKTSEARPDRQRPIYNAHLGLAVQPMPKGVTVQSLWGLMSSSSSQAAASGQRPK</sequence>
<dbReference type="SMART" id="SM00683">
    <property type="entry name" value="DM16"/>
    <property type="match status" value="2"/>
</dbReference>
<evidence type="ECO:0000256" key="4">
    <source>
        <dbReference type="ARBA" id="ARBA00022490"/>
    </source>
</evidence>
<evidence type="ECO:0000256" key="2">
    <source>
        <dbReference type="ARBA" id="ARBA00004245"/>
    </source>
</evidence>
<feature type="region of interest" description="Disordered" evidence="8">
    <location>
        <begin position="238"/>
        <end position="269"/>
    </location>
</feature>
<evidence type="ECO:0000256" key="5">
    <source>
        <dbReference type="ARBA" id="ARBA00023069"/>
    </source>
</evidence>
<name>A0A2R5GA51_9STRA</name>
<evidence type="ECO:0000313" key="10">
    <source>
        <dbReference type="EMBL" id="GBG24564.1"/>
    </source>
</evidence>
<evidence type="ECO:0000259" key="9">
    <source>
        <dbReference type="SMART" id="SM00683"/>
    </source>
</evidence>
<feature type="compositionally biased region" description="Basic and acidic residues" evidence="8">
    <location>
        <begin position="247"/>
        <end position="269"/>
    </location>
</feature>
<evidence type="ECO:0000256" key="7">
    <source>
        <dbReference type="ARBA" id="ARBA00023273"/>
    </source>
</evidence>
<feature type="domain" description="BBSome complex member BBS5 PH" evidence="9">
    <location>
        <begin position="87"/>
        <end position="141"/>
    </location>
</feature>
<feature type="domain" description="BBSome complex member BBS5 PH" evidence="9">
    <location>
        <begin position="31"/>
        <end position="84"/>
    </location>
</feature>